<evidence type="ECO:0000313" key="4">
    <source>
        <dbReference type="Proteomes" id="UP000749559"/>
    </source>
</evidence>
<evidence type="ECO:0000256" key="1">
    <source>
        <dbReference type="ARBA" id="ARBA00023157"/>
    </source>
</evidence>
<dbReference type="Gene3D" id="1.10.287.1490">
    <property type="match status" value="1"/>
</dbReference>
<evidence type="ECO:0000313" key="3">
    <source>
        <dbReference type="EMBL" id="CAH1779965.1"/>
    </source>
</evidence>
<dbReference type="SUPFAM" id="SSF49854">
    <property type="entry name" value="Spermadhesin, CUB domain"/>
    <property type="match status" value="1"/>
</dbReference>
<comment type="caution">
    <text evidence="2">Lacks conserved residue(s) required for the propagation of feature annotation.</text>
</comment>
<dbReference type="EMBL" id="CAIIXF020000003">
    <property type="protein sequence ID" value="CAH1779965.1"/>
    <property type="molecule type" value="Genomic_DNA"/>
</dbReference>
<dbReference type="InterPro" id="IPR035914">
    <property type="entry name" value="Sperma_CUB_dom_sf"/>
</dbReference>
<accession>A0A8J1URK8</accession>
<evidence type="ECO:0000256" key="2">
    <source>
        <dbReference type="PROSITE-ProRule" id="PRU00059"/>
    </source>
</evidence>
<dbReference type="InterPro" id="IPR000859">
    <property type="entry name" value="CUB_dom"/>
</dbReference>
<reference evidence="3" key="1">
    <citation type="submission" date="2022-03" db="EMBL/GenBank/DDBJ databases">
        <authorList>
            <person name="Martin C."/>
        </authorList>
    </citation>
    <scope>NUCLEOTIDE SEQUENCE</scope>
</reference>
<dbReference type="OrthoDB" id="6089259at2759"/>
<gene>
    <name evidence="3" type="ORF">OFUS_LOCUS6718</name>
</gene>
<dbReference type="Gene3D" id="2.60.120.290">
    <property type="entry name" value="Spermadhesin, CUB domain"/>
    <property type="match status" value="1"/>
</dbReference>
<dbReference type="AlphaFoldDB" id="A0A8J1URK8"/>
<dbReference type="PANTHER" id="PTHR24255:SF31">
    <property type="entry name" value="CUBILIN-LIKE PROTEIN"/>
    <property type="match status" value="1"/>
</dbReference>
<dbReference type="GO" id="GO:0004252">
    <property type="term" value="F:serine-type endopeptidase activity"/>
    <property type="evidence" value="ECO:0007669"/>
    <property type="project" value="TreeGrafter"/>
</dbReference>
<dbReference type="GO" id="GO:0005615">
    <property type="term" value="C:extracellular space"/>
    <property type="evidence" value="ECO:0007669"/>
    <property type="project" value="TreeGrafter"/>
</dbReference>
<comment type="caution">
    <text evidence="3">The sequence shown here is derived from an EMBL/GenBank/DDBJ whole genome shotgun (WGS) entry which is preliminary data.</text>
</comment>
<protein>
    <submittedName>
        <fullName evidence="3">Uncharacterized protein</fullName>
    </submittedName>
</protein>
<keyword evidence="1" id="KW-1015">Disulfide bond</keyword>
<dbReference type="SMART" id="SM00042">
    <property type="entry name" value="CUB"/>
    <property type="match status" value="1"/>
</dbReference>
<dbReference type="Pfam" id="PF00431">
    <property type="entry name" value="CUB"/>
    <property type="match status" value="1"/>
</dbReference>
<proteinExistence type="predicted"/>
<organism evidence="3 4">
    <name type="scientific">Owenia fusiformis</name>
    <name type="common">Polychaete worm</name>
    <dbReference type="NCBI Taxonomy" id="6347"/>
    <lineage>
        <taxon>Eukaryota</taxon>
        <taxon>Metazoa</taxon>
        <taxon>Spiralia</taxon>
        <taxon>Lophotrochozoa</taxon>
        <taxon>Annelida</taxon>
        <taxon>Polychaeta</taxon>
        <taxon>Sedentaria</taxon>
        <taxon>Canalipalpata</taxon>
        <taxon>Sabellida</taxon>
        <taxon>Oweniida</taxon>
        <taxon>Oweniidae</taxon>
        <taxon>Owenia</taxon>
    </lineage>
</organism>
<name>A0A8J1URK8_OWEFU</name>
<dbReference type="Proteomes" id="UP000749559">
    <property type="component" value="Unassembled WGS sequence"/>
</dbReference>
<dbReference type="PROSITE" id="PS01180">
    <property type="entry name" value="CUB"/>
    <property type="match status" value="1"/>
</dbReference>
<sequence>MLLGFATVFCILVAAIANDNARKCTRLNCPSEGGCVKQKLKQLQTKCDDKDEKIANLTLRLEQLESGDMSNGVVANMMRRIEQLEVSQGSNVQEELMKKDEQIANLTNRLEEVEAVLYELLSNATPRTTPTDEDSSRVPSEKSVRQIISSSMKYFYDRIVRSTKTALRGIYSGFPGGDPSRFDDGNYICNMICPLYFIDEEDIELQWDSGMVLEDQLKCVYPGTNVTMTWNGLHNVNELHPIDFLFCQNFSNTTGQQSGQKRFVLNEENMYNFADGVGNHCIDDNIRITICVVNRTIFRYRFPPRSTFSYPQQTQNYTSPSPSLLDCGGTYYAHAGTIESPNYPNNYPNNLRCHYTIRGSNERLLIHLIDFYTESSYDVLQIYDGLSDYKLIEILSGNVSRRSFVTTGRFAYMRFTSDGSTTRRGWSLRYEQYSGSGNATETPPTKFNSTTPALQLTTEADVYSMRRYICFIKWNNYVTKLSTQLSEQSELYIRHPILLRSSNHTLQCIQN</sequence>
<dbReference type="CDD" id="cd00041">
    <property type="entry name" value="CUB"/>
    <property type="match status" value="1"/>
</dbReference>
<keyword evidence="4" id="KW-1185">Reference proteome</keyword>
<dbReference type="PANTHER" id="PTHR24255">
    <property type="entry name" value="COMPLEMENT COMPONENT 1, S SUBCOMPONENT-RELATED"/>
    <property type="match status" value="1"/>
</dbReference>